<evidence type="ECO:0000313" key="1">
    <source>
        <dbReference type="EMBL" id="RDX40881.1"/>
    </source>
</evidence>
<organism evidence="1 2">
    <name type="scientific">Lentinus brumalis</name>
    <dbReference type="NCBI Taxonomy" id="2498619"/>
    <lineage>
        <taxon>Eukaryota</taxon>
        <taxon>Fungi</taxon>
        <taxon>Dikarya</taxon>
        <taxon>Basidiomycota</taxon>
        <taxon>Agaricomycotina</taxon>
        <taxon>Agaricomycetes</taxon>
        <taxon>Polyporales</taxon>
        <taxon>Polyporaceae</taxon>
        <taxon>Lentinus</taxon>
    </lineage>
</organism>
<proteinExistence type="predicted"/>
<dbReference type="STRING" id="139420.A0A371CKS1"/>
<dbReference type="AlphaFoldDB" id="A0A371CKS1"/>
<evidence type="ECO:0000313" key="2">
    <source>
        <dbReference type="Proteomes" id="UP000256964"/>
    </source>
</evidence>
<keyword evidence="2" id="KW-1185">Reference proteome</keyword>
<sequence length="288" mass="32758">MAFAVTPVGVRANIPIFTLHYWESNIYADLHWTLGDGRRVFLHLEHDPYREARTSHRPLYIVGQPRLVWQGMYPGMVPSTDGSPSWKEVFIRHRPPLHRAPGELPASTMFEFTPAIPMQLSFDAPVRFPEARIRQFMIQSNSRNFKIHGAGLDSPWRADSSVPTAYVFLGALRTTIVVGQCQQEGPLGEQRQPKALWATCTVSANRLWFEGKIGKLTRHDCSEDHVLQWPDLRKTFGSATMPMMVTLSFTPCPLNPERTLILEASIHHCWDQAGSSVQTYLPEWIIVI</sequence>
<reference evidence="1 2" key="1">
    <citation type="journal article" date="2018" name="Biotechnol. Biofuels">
        <title>Integrative visual omics of the white-rot fungus Polyporus brumalis exposes the biotechnological potential of its oxidative enzymes for delignifying raw plant biomass.</title>
        <authorList>
            <person name="Miyauchi S."/>
            <person name="Rancon A."/>
            <person name="Drula E."/>
            <person name="Hage H."/>
            <person name="Chaduli D."/>
            <person name="Favel A."/>
            <person name="Grisel S."/>
            <person name="Henrissat B."/>
            <person name="Herpoel-Gimbert I."/>
            <person name="Ruiz-Duenas F.J."/>
            <person name="Chevret D."/>
            <person name="Hainaut M."/>
            <person name="Lin J."/>
            <person name="Wang M."/>
            <person name="Pangilinan J."/>
            <person name="Lipzen A."/>
            <person name="Lesage-Meessen L."/>
            <person name="Navarro D."/>
            <person name="Riley R."/>
            <person name="Grigoriev I.V."/>
            <person name="Zhou S."/>
            <person name="Raouche S."/>
            <person name="Rosso M.N."/>
        </authorList>
    </citation>
    <scope>NUCLEOTIDE SEQUENCE [LARGE SCALE GENOMIC DNA]</scope>
    <source>
        <strain evidence="1 2">BRFM 1820</strain>
    </source>
</reference>
<accession>A0A371CKS1</accession>
<name>A0A371CKS1_9APHY</name>
<gene>
    <name evidence="1" type="ORF">OH76DRAFT_280953</name>
</gene>
<dbReference type="OrthoDB" id="2723759at2759"/>
<dbReference type="Proteomes" id="UP000256964">
    <property type="component" value="Unassembled WGS sequence"/>
</dbReference>
<dbReference type="EMBL" id="KZ857532">
    <property type="protein sequence ID" value="RDX40881.1"/>
    <property type="molecule type" value="Genomic_DNA"/>
</dbReference>
<protein>
    <submittedName>
        <fullName evidence="1">Uncharacterized protein</fullName>
    </submittedName>
</protein>